<dbReference type="Proteomes" id="UP001269984">
    <property type="component" value="Unassembled WGS sequence"/>
</dbReference>
<dbReference type="Proteomes" id="UP001169985">
    <property type="component" value="Unassembled WGS sequence"/>
</dbReference>
<keyword evidence="11" id="KW-1185">Reference proteome</keyword>
<dbReference type="Proteomes" id="UP001207430">
    <property type="component" value="Unassembled WGS sequence"/>
</dbReference>
<accession>A0A5B0TEE1</accession>
<gene>
    <name evidence="2" type="primary">yadW</name>
    <name evidence="1" type="ORF">D3H66_10390</name>
    <name evidence="4" type="ORF">L2102_22080</name>
    <name evidence="3" type="ORF">L2111_21255</name>
    <name evidence="2" type="ORF">NLN86_03380</name>
    <name evidence="5" type="ORF">PEY55_06135</name>
    <name evidence="8" type="ORF">RY846_19870</name>
    <name evidence="6" type="ORF">RYZ90_15630</name>
    <name evidence="7" type="ORF">SJ265_22210</name>
</gene>
<dbReference type="EMBL" id="JAXABJ010000023">
    <property type="protein sequence ID" value="MDX7150490.1"/>
    <property type="molecule type" value="Genomic_DNA"/>
</dbReference>
<dbReference type="EMBL" id="VTZD01000011">
    <property type="protein sequence ID" value="KAA1144869.1"/>
    <property type="molecule type" value="Genomic_DNA"/>
</dbReference>
<dbReference type="EMBL" id="JAQIHS010000006">
    <property type="protein sequence ID" value="MDN4367856.1"/>
    <property type="molecule type" value="Genomic_DNA"/>
</dbReference>
<dbReference type="EMBL" id="JAKIHW010000032">
    <property type="protein sequence ID" value="MDE9620583.1"/>
    <property type="molecule type" value="Genomic_DNA"/>
</dbReference>
<evidence type="ECO:0000313" key="9">
    <source>
        <dbReference type="Proteomes" id="UP000323297"/>
    </source>
</evidence>
<evidence type="ECO:0000313" key="4">
    <source>
        <dbReference type="EMBL" id="MDE9625998.1"/>
    </source>
</evidence>
<dbReference type="Proteomes" id="UP001271725">
    <property type="component" value="Unassembled WGS sequence"/>
</dbReference>
<evidence type="ECO:0000313" key="3">
    <source>
        <dbReference type="EMBL" id="MDE9620583.1"/>
    </source>
</evidence>
<dbReference type="Proteomes" id="UP000323297">
    <property type="component" value="Unassembled WGS sequence"/>
</dbReference>
<reference evidence="2" key="3">
    <citation type="submission" date="2022-07" db="EMBL/GenBank/DDBJ databases">
        <title>Genome Sequence of Citrobacter portucalensis from Edible Snails.</title>
        <authorList>
            <person name="Okafor A.C."/>
            <person name="Ogbo F.C."/>
            <person name="Ruppitsch W."/>
            <person name="Allerberger F."/>
        </authorList>
    </citation>
    <scope>NUCLEOTIDE SEQUENCE</scope>
    <source>
        <strain evidence="2">Igbk 7</strain>
    </source>
</reference>
<organism evidence="1 9">
    <name type="scientific">Citrobacter portucalensis</name>
    <dbReference type="NCBI Taxonomy" id="1639133"/>
    <lineage>
        <taxon>Bacteria</taxon>
        <taxon>Pseudomonadati</taxon>
        <taxon>Pseudomonadota</taxon>
        <taxon>Gammaproteobacteria</taxon>
        <taxon>Enterobacterales</taxon>
        <taxon>Enterobacteriaceae</taxon>
        <taxon>Citrobacter</taxon>
        <taxon>Citrobacter freundii complex</taxon>
    </lineage>
</organism>
<evidence type="ECO:0000313" key="1">
    <source>
        <dbReference type="EMBL" id="KAA1144869.1"/>
    </source>
</evidence>
<reference evidence="5" key="5">
    <citation type="submission" date="2023-01" db="EMBL/GenBank/DDBJ databases">
        <authorList>
            <person name="Hamerlinck H."/>
            <person name="Aerssens A."/>
            <person name="Boelens J."/>
            <person name="Messiaen A.-S."/>
            <person name="Vandendriessche S."/>
            <person name="Velghe A."/>
            <person name="Verhasselt B."/>
            <person name="Leroux-Roels I."/>
        </authorList>
    </citation>
    <scope>NUCLEOTIDE SEQUENCE</scope>
    <source>
        <strain evidence="5">UZG-GERCF-220920-Env23</strain>
    </source>
</reference>
<evidence type="ECO:0000313" key="2">
    <source>
        <dbReference type="EMBL" id="MCX9000704.1"/>
    </source>
</evidence>
<sequence length="21" mass="2375">MAQNIGLKFTQLPMSFGAKYE</sequence>
<evidence type="ECO:0000313" key="6">
    <source>
        <dbReference type="EMBL" id="MDW2635275.1"/>
    </source>
</evidence>
<reference evidence="3" key="2">
    <citation type="submission" date="2022-01" db="EMBL/GenBank/DDBJ databases">
        <title>Genetic Characterization of Carbapenem-resistant Citrobacter spp. from China: a multicenter study.</title>
        <authorList>
            <person name="Ye L."/>
        </authorList>
    </citation>
    <scope>NUCLEOTIDE SEQUENCE</scope>
    <source>
        <strain evidence="3">IR5432</strain>
        <strain evidence="4">IR5464</strain>
    </source>
</reference>
<proteinExistence type="predicted"/>
<dbReference type="EMBL" id="JAKIHV010000022">
    <property type="protein sequence ID" value="MDE9625998.1"/>
    <property type="molecule type" value="Genomic_DNA"/>
</dbReference>
<dbReference type="Proteomes" id="UP001302613">
    <property type="component" value="Chromosome"/>
</dbReference>
<dbReference type="EMBL" id="JANDBG010000002">
    <property type="protein sequence ID" value="MCX9000704.1"/>
    <property type="molecule type" value="Genomic_DNA"/>
</dbReference>
<evidence type="ECO:0000313" key="8">
    <source>
        <dbReference type="EMBL" id="WOH46024.1"/>
    </source>
</evidence>
<reference evidence="5" key="4">
    <citation type="journal article" date="2023" name="Antimicrob Resist Infect Control">
        <title>Sanitary installations and wastewater plumbing as reservoir for the long-term circulation and transmission of carbapenemase producing Citrobacter freundii clones in a hospital setting.</title>
        <authorList>
            <person name="Hamerlinck H."/>
            <person name="Aerssens A."/>
            <person name="Boelens J."/>
            <person name="Dehaene A."/>
            <person name="McMahon M."/>
            <person name="Messiaen A.S."/>
            <person name="Vandendriessche S."/>
            <person name="Velghe A."/>
            <person name="Leroux-Roels I."/>
            <person name="Verhasselt B."/>
        </authorList>
    </citation>
    <scope>NUCLEOTIDE SEQUENCE</scope>
    <source>
        <strain evidence="5">UZG-GERCF-220920-Env23</strain>
    </source>
</reference>
<dbReference type="AlphaFoldDB" id="A0A5B0TEE1"/>
<evidence type="ECO:0000313" key="10">
    <source>
        <dbReference type="Proteomes" id="UP001269984"/>
    </source>
</evidence>
<name>A0A5B0TEE1_9ENTR</name>
<protein>
    <submittedName>
        <fullName evidence="2">Small protein YadW</fullName>
    </submittedName>
</protein>
<dbReference type="Proteomes" id="UP001147046">
    <property type="component" value="Unassembled WGS sequence"/>
</dbReference>
<reference evidence="6 10" key="6">
    <citation type="submission" date="2023-10" db="EMBL/GenBank/DDBJ databases">
        <title>Fecal carriage and genetic characteristics of carbapenem-resistant Enterobacterales among healthy adults from four provinces of China.</title>
        <authorList>
            <person name="Li Y."/>
            <person name="Zhang R."/>
        </authorList>
    </citation>
    <scope>NUCLEOTIDE SEQUENCE [LARGE SCALE GENOMIC DNA]</scope>
    <source>
        <strain evidence="6 10">HN-71</strain>
    </source>
</reference>
<dbReference type="EMBL" id="CP136601">
    <property type="protein sequence ID" value="WOH46024.1"/>
    <property type="molecule type" value="Genomic_DNA"/>
</dbReference>
<reference evidence="8 11" key="7">
    <citation type="submission" date="2023-10" db="EMBL/GenBank/DDBJ databases">
        <title>SFO-1, KPC-2, NDM-1 were first reported in Portuguese citrobacter collected clinically.</title>
        <authorList>
            <person name="Guo K."/>
        </authorList>
    </citation>
    <scope>NUCLEOTIDE SEQUENCE [LARGE SCALE GENOMIC DNA]</scope>
    <source>
        <strain evidence="8 11">L2724hy</strain>
    </source>
</reference>
<dbReference type="RefSeq" id="WP_122973801.1">
    <property type="nucleotide sequence ID" value="NZ_AP022378.1"/>
</dbReference>
<dbReference type="Proteomes" id="UP001147005">
    <property type="component" value="Unassembled WGS sequence"/>
</dbReference>
<evidence type="ECO:0000313" key="11">
    <source>
        <dbReference type="Proteomes" id="UP001302613"/>
    </source>
</evidence>
<dbReference type="EMBL" id="JAWPAZ010000005">
    <property type="protein sequence ID" value="MDW2635275.1"/>
    <property type="molecule type" value="Genomic_DNA"/>
</dbReference>
<dbReference type="NCBIfam" id="NF040926">
    <property type="entry name" value="small_YadW"/>
    <property type="match status" value="1"/>
</dbReference>
<reference evidence="1 9" key="1">
    <citation type="submission" date="2019-08" db="EMBL/GenBank/DDBJ databases">
        <title>Draft genome sequence of Citrobacter portucalensis strain isolated from green turtle.</title>
        <authorList>
            <person name="Fernandes M.R."/>
            <person name="Sellera F.P."/>
            <person name="Goldeberg D.W."/>
            <person name="Costa D.C."/>
            <person name="Lincopan N."/>
        </authorList>
    </citation>
    <scope>NUCLEOTIDE SEQUENCE [LARGE SCALE GENOMIC DNA]</scope>
    <source>
        <strain evidence="1 9">TV06</strain>
    </source>
</reference>
<evidence type="ECO:0000313" key="7">
    <source>
        <dbReference type="EMBL" id="MDX7150490.1"/>
    </source>
</evidence>
<evidence type="ECO:0000313" key="5">
    <source>
        <dbReference type="EMBL" id="MDN4367856.1"/>
    </source>
</evidence>
<reference evidence="7" key="8">
    <citation type="submission" date="2023-11" db="EMBL/GenBank/DDBJ databases">
        <title>Detection of rare carbapenemases in Enterobacterales - comparison of two colorimetric and two CIM-based carbapenemase assays.</title>
        <authorList>
            <person name="Schaffarczyk L."/>
            <person name="Noster J."/>
            <person name="Stelzer Y."/>
            <person name="Sattler J."/>
            <person name="Gatermann S."/>
            <person name="Hamprecht A."/>
        </authorList>
    </citation>
    <scope>NUCLEOTIDE SEQUENCE</scope>
    <source>
        <strain evidence="7">CIM-Carb-133</strain>
    </source>
</reference>